<keyword evidence="6 10" id="KW-0443">Lipid metabolism</keyword>
<dbReference type="Gene3D" id="3.30.870.10">
    <property type="entry name" value="Endonuclease Chain A"/>
    <property type="match status" value="2"/>
</dbReference>
<comment type="subcellular location">
    <subcellularLocation>
        <location evidence="10">Mitochondrion</location>
    </subcellularLocation>
</comment>
<evidence type="ECO:0000256" key="9">
    <source>
        <dbReference type="ARBA" id="ARBA00048586"/>
    </source>
</evidence>
<evidence type="ECO:0000256" key="5">
    <source>
        <dbReference type="ARBA" id="ARBA00022737"/>
    </source>
</evidence>
<dbReference type="GO" id="GO:0008444">
    <property type="term" value="F:CDP-diacylglycerol-glycerol-3-phosphate 3-phosphatidyltransferase activity"/>
    <property type="evidence" value="ECO:0007669"/>
    <property type="project" value="UniProtKB-EC"/>
</dbReference>
<dbReference type="GO" id="GO:0032049">
    <property type="term" value="P:cardiolipin biosynthetic process"/>
    <property type="evidence" value="ECO:0007669"/>
    <property type="project" value="InterPro"/>
</dbReference>
<evidence type="ECO:0000313" key="13">
    <source>
        <dbReference type="Proteomes" id="UP000664859"/>
    </source>
</evidence>
<keyword evidence="13" id="KW-1185">Reference proteome</keyword>
<organism evidence="12 13">
    <name type="scientific">Tribonema minus</name>
    <dbReference type="NCBI Taxonomy" id="303371"/>
    <lineage>
        <taxon>Eukaryota</taxon>
        <taxon>Sar</taxon>
        <taxon>Stramenopiles</taxon>
        <taxon>Ochrophyta</taxon>
        <taxon>PX clade</taxon>
        <taxon>Xanthophyceae</taxon>
        <taxon>Tribonematales</taxon>
        <taxon>Tribonemataceae</taxon>
        <taxon>Tribonema</taxon>
    </lineage>
</organism>
<sequence length="475" mass="50103">MAQDRSVRRHYSARVEPIEIDGEQVQPLSTPQQFYETLMQGIAAARHRICMAALYLGTEQLERRMIQALLSAMQHRPDLRVDILLDHSRGLRGGATGGSLGALLPLLHAFGDAPRLRILLYQMPQLRGRWTWLPSPLNETVAVTHVKAFAFDDAVVVTGANLSRDYFTARQDRYVRVRGCARLADAYCALVDALAPWCFRATAAGAALALPLSADAAAEAAHFREKLAGAFRRGDTLIVPTLQHAALGVRGDEHATLALLSSAAAAAACAPHDQRNPLAPPTAAAATVDLATAYLNPPAALLSQLAALGAGARALSAAPVSHGFAGAAGVKGAIPALYAGLQARVGAAGVPLWEYAREGWTFHAKGVWGWPGGSGGGGGGAPCCTLVGSSNYNVRSAERDLESQLALFTANAGLQARLREEWGALLKYAAPAPAPDRPPHGSADGGERGAAHASGAMRLLLRRATPLLPYITRYL</sequence>
<dbReference type="InterPro" id="IPR016270">
    <property type="entry name" value="PGS1"/>
</dbReference>
<keyword evidence="7 10" id="KW-0594">Phospholipid biosynthesis</keyword>
<dbReference type="EMBL" id="JAFCMP010000023">
    <property type="protein sequence ID" value="KAG5191164.1"/>
    <property type="molecule type" value="Genomic_DNA"/>
</dbReference>
<dbReference type="EC" id="2.7.8.5" evidence="10"/>
<comment type="caution">
    <text evidence="12">The sequence shown here is derived from an EMBL/GenBank/DDBJ whole genome shotgun (WGS) entry which is preliminary data.</text>
</comment>
<keyword evidence="10" id="KW-0067">ATP-binding</keyword>
<protein>
    <recommendedName>
        <fullName evidence="10">CDP-diacylglycerol--glycerol-3-phosphate 3-phosphatidyltransferase</fullName>
        <ecNumber evidence="10">2.7.8.5</ecNumber>
    </recommendedName>
</protein>
<comment type="function">
    <text evidence="10">Functions in the biosynthesis of the anionic phospholipids phosphatidylglycerol and cardiolipin.</text>
</comment>
<keyword evidence="8 10" id="KW-1208">Phospholipid metabolism</keyword>
<evidence type="ECO:0000256" key="4">
    <source>
        <dbReference type="ARBA" id="ARBA00022679"/>
    </source>
</evidence>
<keyword evidence="10" id="KW-0496">Mitochondrion</keyword>
<comment type="pathway">
    <text evidence="1 10">Phospholipid metabolism; phosphatidylglycerol biosynthesis; phosphatidylglycerol from CDP-diacylglycerol: step 1/2.</text>
</comment>
<evidence type="ECO:0000313" key="12">
    <source>
        <dbReference type="EMBL" id="KAG5191164.1"/>
    </source>
</evidence>
<comment type="catalytic activity">
    <reaction evidence="9 10">
        <text>a CDP-1,2-diacyl-sn-glycerol + sn-glycerol 3-phosphate = a 1,2-diacyl-sn-glycero-3-phospho-(1'-sn-glycero-3'-phosphate) + CMP + H(+)</text>
        <dbReference type="Rhea" id="RHEA:12593"/>
        <dbReference type="ChEBI" id="CHEBI:15378"/>
        <dbReference type="ChEBI" id="CHEBI:57597"/>
        <dbReference type="ChEBI" id="CHEBI:58332"/>
        <dbReference type="ChEBI" id="CHEBI:60110"/>
        <dbReference type="ChEBI" id="CHEBI:60377"/>
        <dbReference type="EC" id="2.7.8.5"/>
    </reaction>
</comment>
<keyword evidence="10" id="KW-0547">Nucleotide-binding</keyword>
<dbReference type="OrthoDB" id="10250191at2759"/>
<comment type="similarity">
    <text evidence="2 10">Belongs to the CDP-alcohol phosphatidyltransferase class-II family.</text>
</comment>
<keyword evidence="3 10" id="KW-0444">Lipid biosynthesis</keyword>
<dbReference type="GO" id="GO:0005524">
    <property type="term" value="F:ATP binding"/>
    <property type="evidence" value="ECO:0007669"/>
    <property type="project" value="UniProtKB-KW"/>
</dbReference>
<proteinExistence type="inferred from homology"/>
<dbReference type="GO" id="GO:0005739">
    <property type="term" value="C:mitochondrion"/>
    <property type="evidence" value="ECO:0007669"/>
    <property type="project" value="UniProtKB-SubCell"/>
</dbReference>
<dbReference type="Proteomes" id="UP000664859">
    <property type="component" value="Unassembled WGS sequence"/>
</dbReference>
<name>A0A835ZI94_9STRA</name>
<dbReference type="PROSITE" id="PS50035">
    <property type="entry name" value="PLD"/>
    <property type="match status" value="1"/>
</dbReference>
<dbReference type="PANTHER" id="PTHR12586">
    <property type="entry name" value="CDP-DIACYLGLYCEROL--SERINE O-PHOSPHATIDYLTRANSFERASE"/>
    <property type="match status" value="1"/>
</dbReference>
<evidence type="ECO:0000256" key="3">
    <source>
        <dbReference type="ARBA" id="ARBA00022516"/>
    </source>
</evidence>
<evidence type="ECO:0000256" key="7">
    <source>
        <dbReference type="ARBA" id="ARBA00023209"/>
    </source>
</evidence>
<evidence type="ECO:0000256" key="2">
    <source>
        <dbReference type="ARBA" id="ARBA00010682"/>
    </source>
</evidence>
<evidence type="ECO:0000256" key="1">
    <source>
        <dbReference type="ARBA" id="ARBA00005042"/>
    </source>
</evidence>
<dbReference type="AlphaFoldDB" id="A0A835ZI94"/>
<dbReference type="CDD" id="cd09135">
    <property type="entry name" value="PLDc_PGS1_euk_1"/>
    <property type="match status" value="1"/>
</dbReference>
<gene>
    <name evidence="12" type="ORF">JKP88DRAFT_205038</name>
</gene>
<dbReference type="UniPathway" id="UPA00084">
    <property type="reaction ID" value="UER00503"/>
</dbReference>
<evidence type="ECO:0000256" key="10">
    <source>
        <dbReference type="RuleBase" id="RU365024"/>
    </source>
</evidence>
<dbReference type="SUPFAM" id="SSF56024">
    <property type="entry name" value="Phospholipase D/nuclease"/>
    <property type="match status" value="1"/>
</dbReference>
<evidence type="ECO:0000256" key="6">
    <source>
        <dbReference type="ARBA" id="ARBA00023098"/>
    </source>
</evidence>
<dbReference type="InterPro" id="IPR001736">
    <property type="entry name" value="PLipase_D/transphosphatidylase"/>
</dbReference>
<keyword evidence="4 10" id="KW-0808">Transferase</keyword>
<evidence type="ECO:0000259" key="11">
    <source>
        <dbReference type="PROSITE" id="PS50035"/>
    </source>
</evidence>
<feature type="domain" description="PLD phosphodiesterase" evidence="11">
    <location>
        <begin position="140"/>
        <end position="166"/>
    </location>
</feature>
<reference evidence="12" key="1">
    <citation type="submission" date="2021-02" db="EMBL/GenBank/DDBJ databases">
        <title>First Annotated Genome of the Yellow-green Alga Tribonema minus.</title>
        <authorList>
            <person name="Mahan K.M."/>
        </authorList>
    </citation>
    <scope>NUCLEOTIDE SEQUENCE</scope>
    <source>
        <strain evidence="12">UTEX B ZZ1240</strain>
    </source>
</reference>
<keyword evidence="5" id="KW-0677">Repeat</keyword>
<dbReference type="PANTHER" id="PTHR12586:SF1">
    <property type="entry name" value="CDP-DIACYLGLYCEROL--GLYCEROL-3-PHOSPHATE 3-PHOSPHATIDYLTRANSFERASE, MITOCHONDRIAL"/>
    <property type="match status" value="1"/>
</dbReference>
<evidence type="ECO:0000256" key="8">
    <source>
        <dbReference type="ARBA" id="ARBA00023264"/>
    </source>
</evidence>
<accession>A0A835ZI94</accession>